<comment type="caution">
    <text evidence="2">The sequence shown here is derived from an EMBL/GenBank/DDBJ whole genome shotgun (WGS) entry which is preliminary data.</text>
</comment>
<dbReference type="Pfam" id="PF21962">
    <property type="entry name" value="DUF6924"/>
    <property type="match status" value="1"/>
</dbReference>
<dbReference type="InterPro" id="IPR053832">
    <property type="entry name" value="DUF6924"/>
</dbReference>
<gene>
    <name evidence="2" type="ORF">J4709_27130</name>
</gene>
<evidence type="ECO:0000313" key="3">
    <source>
        <dbReference type="Proteomes" id="UP000680206"/>
    </source>
</evidence>
<dbReference type="Proteomes" id="UP000680206">
    <property type="component" value="Unassembled WGS sequence"/>
</dbReference>
<accession>A0ABS3RWX9</accession>
<reference evidence="2 3" key="1">
    <citation type="submission" date="2021-03" db="EMBL/GenBank/DDBJ databases">
        <title>Actinomadura violae sp. nov., isolated from lichen in Thailand.</title>
        <authorList>
            <person name="Kanchanasin P."/>
            <person name="Saeng-In P."/>
            <person name="Phongsopitanun W."/>
            <person name="Yuki M."/>
            <person name="Kudo T."/>
            <person name="Ohkuma M."/>
            <person name="Tanasupawat S."/>
        </authorList>
    </citation>
    <scope>NUCLEOTIDE SEQUENCE [LARGE SCALE GENOMIC DNA]</scope>
    <source>
        <strain evidence="2 3">LCR2-06</strain>
    </source>
</reference>
<feature type="domain" description="DUF6924" evidence="1">
    <location>
        <begin position="12"/>
        <end position="137"/>
    </location>
</feature>
<proteinExistence type="predicted"/>
<name>A0ABS3RWX9_9ACTN</name>
<keyword evidence="3" id="KW-1185">Reference proteome</keyword>
<evidence type="ECO:0000259" key="1">
    <source>
        <dbReference type="Pfam" id="PF21962"/>
    </source>
</evidence>
<sequence>MTPLPEPGDLASLVMRTDFTDDMAWEALKAAIEASLSGGATYVSDLAYAGVSVQTLVAADAAAVDEEKLTYLFLADATTMTEDERSLLAVDLYEEPGRTFRLPPRWYGDVSANLSIANMDFADFADAADESGTFRGFNGD</sequence>
<protein>
    <recommendedName>
        <fullName evidence="1">DUF6924 domain-containing protein</fullName>
    </recommendedName>
</protein>
<organism evidence="2 3">
    <name type="scientific">Actinomadura violacea</name>
    <dbReference type="NCBI Taxonomy" id="2819934"/>
    <lineage>
        <taxon>Bacteria</taxon>
        <taxon>Bacillati</taxon>
        <taxon>Actinomycetota</taxon>
        <taxon>Actinomycetes</taxon>
        <taxon>Streptosporangiales</taxon>
        <taxon>Thermomonosporaceae</taxon>
        <taxon>Actinomadura</taxon>
    </lineage>
</organism>
<evidence type="ECO:0000313" key="2">
    <source>
        <dbReference type="EMBL" id="MBO2461262.1"/>
    </source>
</evidence>
<dbReference type="RefSeq" id="WP_208244640.1">
    <property type="nucleotide sequence ID" value="NZ_JAGEPF010000017.1"/>
</dbReference>
<dbReference type="EMBL" id="JAGEPF010000017">
    <property type="protein sequence ID" value="MBO2461262.1"/>
    <property type="molecule type" value="Genomic_DNA"/>
</dbReference>